<accession>A0A8J2VF23</accession>
<dbReference type="GO" id="GO:0005524">
    <property type="term" value="F:ATP binding"/>
    <property type="evidence" value="ECO:0007669"/>
    <property type="project" value="UniProtKB-KW"/>
</dbReference>
<evidence type="ECO:0000256" key="1">
    <source>
        <dbReference type="ARBA" id="ARBA00005417"/>
    </source>
</evidence>
<keyword evidence="2" id="KW-0813">Transport</keyword>
<dbReference type="InterPro" id="IPR027417">
    <property type="entry name" value="P-loop_NTPase"/>
</dbReference>
<sequence>MLSIENWYGRYGDLTVLHDLKLTVSSGSIVSVVGANGAGKSSLMKSVMGVEIQTQGKMEFEGEDIGHWSTQRRVEEAGISLVPEGRRLFPEMTVRENLEMGCYTPRARKLRDRGFDFVYSLLPKLREREKQPAGSLSGGEQQMVALGRSLMSQPRLLLLDEPFLGLAPIMVRQVSRFIQELKEMGLTILMVEQNATSSLQQSDWGYVLVSGRIVFEGKGDGLLHSQDLRNVYLGV</sequence>
<dbReference type="Pfam" id="PF00005">
    <property type="entry name" value="ABC_tran"/>
    <property type="match status" value="1"/>
</dbReference>
<dbReference type="GO" id="GO:0015807">
    <property type="term" value="P:L-amino acid transport"/>
    <property type="evidence" value="ECO:0007669"/>
    <property type="project" value="TreeGrafter"/>
</dbReference>
<comment type="similarity">
    <text evidence="1">Belongs to the ABC transporter superfamily.</text>
</comment>
<dbReference type="SUPFAM" id="SSF52540">
    <property type="entry name" value="P-loop containing nucleoside triphosphate hydrolases"/>
    <property type="match status" value="1"/>
</dbReference>
<dbReference type="InterPro" id="IPR003593">
    <property type="entry name" value="AAA+_ATPase"/>
</dbReference>
<reference evidence="7" key="1">
    <citation type="journal article" date="2014" name="Int. J. Syst. Evol. Microbiol.">
        <title>Complete genome sequence of Corynebacterium casei LMG S-19264T (=DSM 44701T), isolated from a smear-ripened cheese.</title>
        <authorList>
            <consortium name="US DOE Joint Genome Institute (JGI-PGF)"/>
            <person name="Walter F."/>
            <person name="Albersmeier A."/>
            <person name="Kalinowski J."/>
            <person name="Ruckert C."/>
        </authorList>
    </citation>
    <scope>NUCLEOTIDE SEQUENCE</scope>
    <source>
        <strain evidence="7">CGMCC 1.15179</strain>
    </source>
</reference>
<keyword evidence="4 7" id="KW-0067">ATP-binding</keyword>
<feature type="domain" description="ABC transporter" evidence="6">
    <location>
        <begin position="2"/>
        <end position="235"/>
    </location>
</feature>
<dbReference type="GO" id="GO:0016887">
    <property type="term" value="F:ATP hydrolysis activity"/>
    <property type="evidence" value="ECO:0007669"/>
    <property type="project" value="InterPro"/>
</dbReference>
<dbReference type="PANTHER" id="PTHR43820">
    <property type="entry name" value="HIGH-AFFINITY BRANCHED-CHAIN AMINO ACID TRANSPORT ATP-BINDING PROTEIN LIVF"/>
    <property type="match status" value="1"/>
</dbReference>
<evidence type="ECO:0000256" key="2">
    <source>
        <dbReference type="ARBA" id="ARBA00022448"/>
    </source>
</evidence>
<dbReference type="SMART" id="SM00382">
    <property type="entry name" value="AAA"/>
    <property type="match status" value="1"/>
</dbReference>
<name>A0A8J2VF23_9BACL</name>
<evidence type="ECO:0000313" key="8">
    <source>
        <dbReference type="Proteomes" id="UP000625210"/>
    </source>
</evidence>
<dbReference type="AlphaFoldDB" id="A0A8J2VF23"/>
<organism evidence="7 8">
    <name type="scientific">Marinithermofilum abyssi</name>
    <dbReference type="NCBI Taxonomy" id="1571185"/>
    <lineage>
        <taxon>Bacteria</taxon>
        <taxon>Bacillati</taxon>
        <taxon>Bacillota</taxon>
        <taxon>Bacilli</taxon>
        <taxon>Bacillales</taxon>
        <taxon>Thermoactinomycetaceae</taxon>
        <taxon>Marinithermofilum</taxon>
    </lineage>
</organism>
<keyword evidence="5" id="KW-0029">Amino-acid transport</keyword>
<dbReference type="Proteomes" id="UP000625210">
    <property type="component" value="Unassembled WGS sequence"/>
</dbReference>
<dbReference type="InterPro" id="IPR052156">
    <property type="entry name" value="BCAA_Transport_ATP-bd_LivF"/>
</dbReference>
<evidence type="ECO:0000313" key="7">
    <source>
        <dbReference type="EMBL" id="GGE15469.1"/>
    </source>
</evidence>
<dbReference type="PROSITE" id="PS00211">
    <property type="entry name" value="ABC_TRANSPORTER_1"/>
    <property type="match status" value="1"/>
</dbReference>
<dbReference type="GO" id="GO:0015658">
    <property type="term" value="F:branched-chain amino acid transmembrane transporter activity"/>
    <property type="evidence" value="ECO:0007669"/>
    <property type="project" value="TreeGrafter"/>
</dbReference>
<evidence type="ECO:0000256" key="3">
    <source>
        <dbReference type="ARBA" id="ARBA00022741"/>
    </source>
</evidence>
<protein>
    <submittedName>
        <fullName evidence="7">High-affinity branched-chain amino acid transport ATP-binding protein LivF</fullName>
    </submittedName>
</protein>
<gene>
    <name evidence="7" type="primary">livF</name>
    <name evidence="7" type="ORF">GCM10011571_16340</name>
</gene>
<keyword evidence="3" id="KW-0547">Nucleotide-binding</keyword>
<reference evidence="7" key="2">
    <citation type="submission" date="2020-09" db="EMBL/GenBank/DDBJ databases">
        <authorList>
            <person name="Sun Q."/>
            <person name="Zhou Y."/>
        </authorList>
    </citation>
    <scope>NUCLEOTIDE SEQUENCE</scope>
    <source>
        <strain evidence="7">CGMCC 1.15179</strain>
    </source>
</reference>
<dbReference type="CDD" id="cd03224">
    <property type="entry name" value="ABC_TM1139_LivF_branched"/>
    <property type="match status" value="1"/>
</dbReference>
<proteinExistence type="inferred from homology"/>
<dbReference type="EMBL" id="BMHQ01000005">
    <property type="protein sequence ID" value="GGE15469.1"/>
    <property type="molecule type" value="Genomic_DNA"/>
</dbReference>
<dbReference type="RefSeq" id="WP_188647405.1">
    <property type="nucleotide sequence ID" value="NZ_BMHQ01000005.1"/>
</dbReference>
<dbReference type="PROSITE" id="PS50893">
    <property type="entry name" value="ABC_TRANSPORTER_2"/>
    <property type="match status" value="1"/>
</dbReference>
<evidence type="ECO:0000256" key="4">
    <source>
        <dbReference type="ARBA" id="ARBA00022840"/>
    </source>
</evidence>
<dbReference type="PANTHER" id="PTHR43820:SF4">
    <property type="entry name" value="HIGH-AFFINITY BRANCHED-CHAIN AMINO ACID TRANSPORT ATP-BINDING PROTEIN LIVF"/>
    <property type="match status" value="1"/>
</dbReference>
<dbReference type="InterPro" id="IPR003439">
    <property type="entry name" value="ABC_transporter-like_ATP-bd"/>
</dbReference>
<comment type="caution">
    <text evidence="7">The sequence shown here is derived from an EMBL/GenBank/DDBJ whole genome shotgun (WGS) entry which is preliminary data.</text>
</comment>
<dbReference type="InterPro" id="IPR017871">
    <property type="entry name" value="ABC_transporter-like_CS"/>
</dbReference>
<evidence type="ECO:0000259" key="6">
    <source>
        <dbReference type="PROSITE" id="PS50893"/>
    </source>
</evidence>
<dbReference type="Gene3D" id="3.40.50.300">
    <property type="entry name" value="P-loop containing nucleotide triphosphate hydrolases"/>
    <property type="match status" value="1"/>
</dbReference>
<keyword evidence="8" id="KW-1185">Reference proteome</keyword>
<evidence type="ECO:0000256" key="5">
    <source>
        <dbReference type="ARBA" id="ARBA00022970"/>
    </source>
</evidence>